<dbReference type="InterPro" id="IPR050312">
    <property type="entry name" value="IolE/XylAMocC-like"/>
</dbReference>
<proteinExistence type="predicted"/>
<dbReference type="PANTHER" id="PTHR12110:SF41">
    <property type="entry name" value="INOSOSE DEHYDRATASE"/>
    <property type="match status" value="1"/>
</dbReference>
<feature type="signal peptide" evidence="1">
    <location>
        <begin position="1"/>
        <end position="25"/>
    </location>
</feature>
<dbReference type="PROSITE" id="PS51318">
    <property type="entry name" value="TAT"/>
    <property type="match status" value="1"/>
</dbReference>
<dbReference type="RefSeq" id="WP_168737236.1">
    <property type="nucleotide sequence ID" value="NZ_JABAHZ010000001.1"/>
</dbReference>
<dbReference type="InterPro" id="IPR013022">
    <property type="entry name" value="Xyl_isomerase-like_TIM-brl"/>
</dbReference>
<evidence type="ECO:0000313" key="4">
    <source>
        <dbReference type="Proteomes" id="UP000552864"/>
    </source>
</evidence>
<feature type="domain" description="Xylose isomerase-like TIM barrel" evidence="2">
    <location>
        <begin position="53"/>
        <end position="269"/>
    </location>
</feature>
<feature type="chain" id="PRO_5032373242" evidence="1">
    <location>
        <begin position="26"/>
        <end position="298"/>
    </location>
</feature>
<dbReference type="Gene3D" id="3.20.20.150">
    <property type="entry name" value="Divalent-metal-dependent TIM barrel enzymes"/>
    <property type="match status" value="1"/>
</dbReference>
<sequence length="298" mass="34310">MSNRRHFLKQAGIITTAAWLSPAWAAAAPFNYKLGLQLYSLNNEMKKDPKGTLQQVASFGYREVETYGFNHGNNQFYWGMAPKDFKQLLDDHQLTSSSGHYDIDKFLINGVGKEERTRYVDDCIKGAHILQQDYIVWPWLDPQLRNPEKFRLLAATLNEIGEQVKKANLQLLYHNHNFEFVNMNGEMGYDIILRETDPSLVKLELDLYWSIRSGQKPHQLFASQPGRFAVWHIKDMDKKDPDLHTVVGDGSIDFKEILPDAKLSGLKRIFVEQGNNYVPDALSCVAKSARYMKKEILR</sequence>
<protein>
    <submittedName>
        <fullName evidence="3">Sugar phosphate isomerase/epimerase</fullName>
    </submittedName>
</protein>
<reference evidence="3 4" key="1">
    <citation type="submission" date="2020-04" db="EMBL/GenBank/DDBJ databases">
        <authorList>
            <person name="Yin C."/>
        </authorList>
    </citation>
    <scope>NUCLEOTIDE SEQUENCE [LARGE SCALE GENOMIC DNA]</scope>
    <source>
        <strain evidence="3 4">Ak56</strain>
    </source>
</reference>
<dbReference type="EMBL" id="JABAHZ010000001">
    <property type="protein sequence ID" value="NLR77873.1"/>
    <property type="molecule type" value="Genomic_DNA"/>
</dbReference>
<accession>A0A847SDN3</accession>
<dbReference type="GO" id="GO:0016853">
    <property type="term" value="F:isomerase activity"/>
    <property type="evidence" value="ECO:0007669"/>
    <property type="project" value="UniProtKB-KW"/>
</dbReference>
<name>A0A847SDN3_9BACT</name>
<evidence type="ECO:0000256" key="1">
    <source>
        <dbReference type="SAM" id="SignalP"/>
    </source>
</evidence>
<dbReference type="Proteomes" id="UP000552864">
    <property type="component" value="Unassembled WGS sequence"/>
</dbReference>
<evidence type="ECO:0000313" key="3">
    <source>
        <dbReference type="EMBL" id="NLR77873.1"/>
    </source>
</evidence>
<keyword evidence="4" id="KW-1185">Reference proteome</keyword>
<dbReference type="SUPFAM" id="SSF51658">
    <property type="entry name" value="Xylose isomerase-like"/>
    <property type="match status" value="1"/>
</dbReference>
<keyword evidence="3" id="KW-0413">Isomerase</keyword>
<dbReference type="InterPro" id="IPR036237">
    <property type="entry name" value="Xyl_isomerase-like_sf"/>
</dbReference>
<evidence type="ECO:0000259" key="2">
    <source>
        <dbReference type="Pfam" id="PF01261"/>
    </source>
</evidence>
<dbReference type="Pfam" id="PF01261">
    <property type="entry name" value="AP_endonuc_2"/>
    <property type="match status" value="1"/>
</dbReference>
<keyword evidence="1" id="KW-0732">Signal</keyword>
<organism evidence="3 4">
    <name type="scientific">Chitinophaga eiseniae</name>
    <dbReference type="NCBI Taxonomy" id="634771"/>
    <lineage>
        <taxon>Bacteria</taxon>
        <taxon>Pseudomonadati</taxon>
        <taxon>Bacteroidota</taxon>
        <taxon>Chitinophagia</taxon>
        <taxon>Chitinophagales</taxon>
        <taxon>Chitinophagaceae</taxon>
        <taxon>Chitinophaga</taxon>
    </lineage>
</organism>
<dbReference type="PANTHER" id="PTHR12110">
    <property type="entry name" value="HYDROXYPYRUVATE ISOMERASE"/>
    <property type="match status" value="1"/>
</dbReference>
<gene>
    <name evidence="3" type="ORF">HGH91_04515</name>
</gene>
<dbReference type="InterPro" id="IPR006311">
    <property type="entry name" value="TAT_signal"/>
</dbReference>
<dbReference type="AlphaFoldDB" id="A0A847SDN3"/>
<comment type="caution">
    <text evidence="3">The sequence shown here is derived from an EMBL/GenBank/DDBJ whole genome shotgun (WGS) entry which is preliminary data.</text>
</comment>